<sequence>MNSPSSNQLLQKLQNLHLTQKKTIQHSHSPKHSEINQFLHAPSTIPYLQIKQCDVGQLTDRIVREMDKHTSFAQIENPLEIQHFQHANPPIQISSLTHIDKKLKQLKYAKDHDHNIFAAVLTKMKLFCLDNSTICFDFYRCTDLILLKYMIYLLILELNQETPNNQQEPVPEYKQQFQSMVKDIVIIIYEIIEKIKSKQHINPQMDILNNQLIKIQNSFKPQPNSPVKTIKKPSHHREFGSCNLENNKAAYHQNILATEISTNSNHHLNNGQQKIIKYQIDELEQKSKIITSLNDQILKLQNNNKQQILSISELNAQIESIISQLQSKTDESNQKSNMNFQSQVTSFVQKKKIIILIFTMILNWKIRHSNKILRNTKQLSYINQVVHDQIKSQFDQYQNETYSSYQQQCNQLQQIKDNEIKQLKIELNEKSSIINQLLEDALFFGKQYKQIVERIVTISQDDNGKEVQQMQKEILFLENTVNAKLNAISSYSENMIYDSGQEFLQQSQLSNKLVSKASSPKSGNQQLSRTSEFLNGQKNQFELMQMLLAQCQVLEEFLL</sequence>
<accession>A0BWA4</accession>
<dbReference type="OrthoDB" id="308691at2759"/>
<dbReference type="GeneID" id="5016003"/>
<keyword evidence="1" id="KW-0175">Coiled coil</keyword>
<evidence type="ECO:0000256" key="1">
    <source>
        <dbReference type="SAM" id="Coils"/>
    </source>
</evidence>
<organism evidence="2 3">
    <name type="scientific">Paramecium tetraurelia</name>
    <dbReference type="NCBI Taxonomy" id="5888"/>
    <lineage>
        <taxon>Eukaryota</taxon>
        <taxon>Sar</taxon>
        <taxon>Alveolata</taxon>
        <taxon>Ciliophora</taxon>
        <taxon>Intramacronucleata</taxon>
        <taxon>Oligohymenophorea</taxon>
        <taxon>Peniculida</taxon>
        <taxon>Parameciidae</taxon>
        <taxon>Paramecium</taxon>
    </lineage>
</organism>
<dbReference type="RefSeq" id="XP_001430219.1">
    <property type="nucleotide sequence ID" value="XM_001430182.1"/>
</dbReference>
<dbReference type="InParanoid" id="A0BWA4"/>
<protein>
    <submittedName>
        <fullName evidence="2">Uncharacterized protein</fullName>
    </submittedName>
</protein>
<dbReference type="AlphaFoldDB" id="A0BWA4"/>
<evidence type="ECO:0000313" key="3">
    <source>
        <dbReference type="Proteomes" id="UP000000600"/>
    </source>
</evidence>
<keyword evidence="3" id="KW-1185">Reference proteome</keyword>
<evidence type="ECO:0000313" key="2">
    <source>
        <dbReference type="EMBL" id="CAK62821.1"/>
    </source>
</evidence>
<reference evidence="2 3" key="1">
    <citation type="journal article" date="2006" name="Nature">
        <title>Global trends of whole-genome duplications revealed by the ciliate Paramecium tetraurelia.</title>
        <authorList>
            <consortium name="Genoscope"/>
            <person name="Aury J.-M."/>
            <person name="Jaillon O."/>
            <person name="Duret L."/>
            <person name="Noel B."/>
            <person name="Jubin C."/>
            <person name="Porcel B.M."/>
            <person name="Segurens B."/>
            <person name="Daubin V."/>
            <person name="Anthouard V."/>
            <person name="Aiach N."/>
            <person name="Arnaiz O."/>
            <person name="Billaut A."/>
            <person name="Beisson J."/>
            <person name="Blanc I."/>
            <person name="Bouhouche K."/>
            <person name="Camara F."/>
            <person name="Duharcourt S."/>
            <person name="Guigo R."/>
            <person name="Gogendeau D."/>
            <person name="Katinka M."/>
            <person name="Keller A.-M."/>
            <person name="Kissmehl R."/>
            <person name="Klotz C."/>
            <person name="Koll F."/>
            <person name="Le Moue A."/>
            <person name="Lepere C."/>
            <person name="Malinsky S."/>
            <person name="Nowacki M."/>
            <person name="Nowak J.K."/>
            <person name="Plattner H."/>
            <person name="Poulain J."/>
            <person name="Ruiz F."/>
            <person name="Serrano V."/>
            <person name="Zagulski M."/>
            <person name="Dessen P."/>
            <person name="Betermier M."/>
            <person name="Weissenbach J."/>
            <person name="Scarpelli C."/>
            <person name="Schachter V."/>
            <person name="Sperling L."/>
            <person name="Meyer E."/>
            <person name="Cohen J."/>
            <person name="Wincker P."/>
        </authorList>
    </citation>
    <scope>NUCLEOTIDE SEQUENCE [LARGE SCALE GENOMIC DNA]</scope>
    <source>
        <strain evidence="2 3">Stock d4-2</strain>
    </source>
</reference>
<name>A0BWA4_PARTE</name>
<feature type="coiled-coil region" evidence="1">
    <location>
        <begin position="283"/>
        <end position="331"/>
    </location>
</feature>
<feature type="coiled-coil region" evidence="1">
    <location>
        <begin position="402"/>
        <end position="440"/>
    </location>
</feature>
<gene>
    <name evidence="2" type="ORF">GSPATT00032673001</name>
</gene>
<proteinExistence type="predicted"/>
<dbReference type="Proteomes" id="UP000000600">
    <property type="component" value="Unassembled WGS sequence"/>
</dbReference>
<dbReference type="KEGG" id="ptm:GSPATT00032673001"/>
<dbReference type="HOGENOM" id="CLU_502014_0_0_1"/>
<dbReference type="EMBL" id="CT868021">
    <property type="protein sequence ID" value="CAK62821.1"/>
    <property type="molecule type" value="Genomic_DNA"/>
</dbReference>
<dbReference type="OMA" id="QYQNETY"/>